<evidence type="ECO:0000313" key="2">
    <source>
        <dbReference type="EMBL" id="KAF7997835.1"/>
    </source>
</evidence>
<evidence type="ECO:0000313" key="3">
    <source>
        <dbReference type="Proteomes" id="UP000639338"/>
    </source>
</evidence>
<protein>
    <submittedName>
        <fullName evidence="2">Uncharacterized protein</fullName>
    </submittedName>
</protein>
<comment type="caution">
    <text evidence="2">The sequence shown here is derived from an EMBL/GenBank/DDBJ whole genome shotgun (WGS) entry which is preliminary data.</text>
</comment>
<feature type="region of interest" description="Disordered" evidence="1">
    <location>
        <begin position="304"/>
        <end position="360"/>
    </location>
</feature>
<dbReference type="EMBL" id="JACMRX010000001">
    <property type="protein sequence ID" value="KAF7997835.1"/>
    <property type="molecule type" value="Genomic_DNA"/>
</dbReference>
<organism evidence="2 3">
    <name type="scientific">Aphidius gifuensis</name>
    <name type="common">Parasitoid wasp</name>
    <dbReference type="NCBI Taxonomy" id="684658"/>
    <lineage>
        <taxon>Eukaryota</taxon>
        <taxon>Metazoa</taxon>
        <taxon>Ecdysozoa</taxon>
        <taxon>Arthropoda</taxon>
        <taxon>Hexapoda</taxon>
        <taxon>Insecta</taxon>
        <taxon>Pterygota</taxon>
        <taxon>Neoptera</taxon>
        <taxon>Endopterygota</taxon>
        <taxon>Hymenoptera</taxon>
        <taxon>Apocrita</taxon>
        <taxon>Ichneumonoidea</taxon>
        <taxon>Braconidae</taxon>
        <taxon>Aphidiinae</taxon>
        <taxon>Aphidius</taxon>
    </lineage>
</organism>
<accession>A0A835CYN1</accession>
<reference evidence="2 3" key="1">
    <citation type="submission" date="2020-08" db="EMBL/GenBank/DDBJ databases">
        <title>Aphidius gifuensis genome sequencing and assembly.</title>
        <authorList>
            <person name="Du Z."/>
        </authorList>
    </citation>
    <scope>NUCLEOTIDE SEQUENCE [LARGE SCALE GENOMIC DNA]</scope>
    <source>
        <strain evidence="2">YNYX2018</strain>
        <tissue evidence="2">Adults</tissue>
    </source>
</reference>
<dbReference type="Proteomes" id="UP000639338">
    <property type="component" value="Unassembled WGS sequence"/>
</dbReference>
<proteinExistence type="predicted"/>
<sequence length="437" mass="49548">MTETITLDHKPDIEEWVNNCIKKQQEIMQREKIKPTPSIAKNNTKIINSSEQISNIGASTINNYYSDGDDDDDDDNALIIDSKDDDFTIEQKNKSQENESLKNDPIIHDSWFKNYPFLAQMNNDKLSNKRKADELNKSDDTVVVNNNNNKKNNTTIKKPANTICEICGYKALSANASLETDIWQHIEINHPELEIWKAIKINQPSTSTNEPQHIIKKRRLDDYNDDADIVEEIIPKRPASTSANCGDRNVLYTCYYCNDVNALSITLVESHWLKYHKNYDYSSKYVTGVPFKYKEMAATVMTKQSSNNNASTPPPPLPPAPRDIFRNSGVAKKSTTKQILQRASIKPKNTARKSTTHRPSWYSSGTTCDIDDADESSSSSFSFYGKPIDPIDLESLNTIMTLGHAQIKVKCSNMTQYFSIDPRVLVEDVVLSGRFIK</sequence>
<keyword evidence="3" id="KW-1185">Reference proteome</keyword>
<dbReference type="AlphaFoldDB" id="A0A835CYN1"/>
<evidence type="ECO:0000256" key="1">
    <source>
        <dbReference type="SAM" id="MobiDB-lite"/>
    </source>
</evidence>
<name>A0A835CYN1_APHGI</name>
<gene>
    <name evidence="2" type="ORF">HCN44_009233</name>
</gene>
<feature type="compositionally biased region" description="Pro residues" evidence="1">
    <location>
        <begin position="312"/>
        <end position="321"/>
    </location>
</feature>